<organism evidence="7 8">
    <name type="scientific">Flagellimonas pacifica</name>
    <dbReference type="NCBI Taxonomy" id="1247520"/>
    <lineage>
        <taxon>Bacteria</taxon>
        <taxon>Pseudomonadati</taxon>
        <taxon>Bacteroidota</taxon>
        <taxon>Flavobacteriia</taxon>
        <taxon>Flavobacteriales</taxon>
        <taxon>Flavobacteriaceae</taxon>
        <taxon>Flagellimonas</taxon>
    </lineage>
</organism>
<feature type="transmembrane region" description="Helical" evidence="5">
    <location>
        <begin position="63"/>
        <end position="81"/>
    </location>
</feature>
<evidence type="ECO:0000256" key="5">
    <source>
        <dbReference type="SAM" id="Phobius"/>
    </source>
</evidence>
<accession>A0A285MEY1</accession>
<feature type="transmembrane region" description="Helical" evidence="5">
    <location>
        <begin position="242"/>
        <end position="262"/>
    </location>
</feature>
<feature type="transmembrane region" description="Helical" evidence="5">
    <location>
        <begin position="194"/>
        <end position="212"/>
    </location>
</feature>
<dbReference type="Proteomes" id="UP000219048">
    <property type="component" value="Unassembled WGS sequence"/>
</dbReference>
<sequence length="408" mass="47905">MSYFKDWIKLKTTNIDVVFFLLVGIASTFVFNKLNAILVFLLFGFQFFYILKKREIKLETTLYFWGLILFFALSFFGLIYTDNLSRGFDIIGRQISFLLFPLFYTTYKTRNISLLLKIYCVAIFGLIILFEVDTVYRFFYRSDTFPLTLDLFLSYRFTGVNLTKLLPIHNSYLAMYVMFSNVIIFHLITKTKNLFTVLGLFLLIWLQSIFIFQMVAKTAIILNTLILVISIIYVLIKHKKYKVLLISVFSTIIMLWFSYSYLNYPIKRISDRFTELCEGEMAKRETRIKLWNSALPIIKNNYFFGVGTGDVEGVLHDAYKRNGISSTSNVHNQYLDYTLRFGLVGLIFFLSILGGALVYAVNVGNYIYFCFTIIIMGCCFTENIFNRQWGIIFYAYFNYLLFVFVKEN</sequence>
<gene>
    <name evidence="7" type="ORF">SAMN06265377_0693</name>
</gene>
<reference evidence="8" key="1">
    <citation type="submission" date="2017-09" db="EMBL/GenBank/DDBJ databases">
        <authorList>
            <person name="Varghese N."/>
            <person name="Submissions S."/>
        </authorList>
    </citation>
    <scope>NUCLEOTIDE SEQUENCE [LARGE SCALE GENOMIC DNA]</scope>
    <source>
        <strain evidence="8">DSM 25885</strain>
    </source>
</reference>
<name>A0A285MEY1_9FLAO</name>
<dbReference type="Pfam" id="PF04932">
    <property type="entry name" value="Wzy_C"/>
    <property type="match status" value="1"/>
</dbReference>
<feature type="transmembrane region" description="Helical" evidence="5">
    <location>
        <begin position="114"/>
        <end position="132"/>
    </location>
</feature>
<feature type="transmembrane region" description="Helical" evidence="5">
    <location>
        <begin position="341"/>
        <end position="360"/>
    </location>
</feature>
<dbReference type="InterPro" id="IPR051533">
    <property type="entry name" value="WaaL-like"/>
</dbReference>
<feature type="transmembrane region" description="Helical" evidence="5">
    <location>
        <begin position="36"/>
        <end position="51"/>
    </location>
</feature>
<dbReference type="GO" id="GO:0016020">
    <property type="term" value="C:membrane"/>
    <property type="evidence" value="ECO:0007669"/>
    <property type="project" value="UniProtKB-SubCell"/>
</dbReference>
<keyword evidence="3 5" id="KW-1133">Transmembrane helix</keyword>
<dbReference type="InterPro" id="IPR007016">
    <property type="entry name" value="O-antigen_ligase-rel_domated"/>
</dbReference>
<dbReference type="AlphaFoldDB" id="A0A285MEY1"/>
<protein>
    <submittedName>
        <fullName evidence="7">O-Antigen ligase</fullName>
    </submittedName>
</protein>
<proteinExistence type="predicted"/>
<evidence type="ECO:0000256" key="4">
    <source>
        <dbReference type="ARBA" id="ARBA00023136"/>
    </source>
</evidence>
<feature type="transmembrane region" description="Helical" evidence="5">
    <location>
        <begin position="170"/>
        <end position="188"/>
    </location>
</feature>
<dbReference type="OrthoDB" id="1631746at2"/>
<evidence type="ECO:0000313" key="8">
    <source>
        <dbReference type="Proteomes" id="UP000219048"/>
    </source>
</evidence>
<dbReference type="PANTHER" id="PTHR37422">
    <property type="entry name" value="TEICHURONIC ACID BIOSYNTHESIS PROTEIN TUAE"/>
    <property type="match status" value="1"/>
</dbReference>
<keyword evidence="7" id="KW-0436">Ligase</keyword>
<dbReference type="PANTHER" id="PTHR37422:SF13">
    <property type="entry name" value="LIPOPOLYSACCHARIDE BIOSYNTHESIS PROTEIN PA4999-RELATED"/>
    <property type="match status" value="1"/>
</dbReference>
<evidence type="ECO:0000256" key="1">
    <source>
        <dbReference type="ARBA" id="ARBA00004141"/>
    </source>
</evidence>
<keyword evidence="2 5" id="KW-0812">Transmembrane</keyword>
<dbReference type="RefSeq" id="WP_097044369.1">
    <property type="nucleotide sequence ID" value="NZ_OBEH01000001.1"/>
</dbReference>
<dbReference type="GO" id="GO:0016874">
    <property type="term" value="F:ligase activity"/>
    <property type="evidence" value="ECO:0007669"/>
    <property type="project" value="UniProtKB-KW"/>
</dbReference>
<feature type="transmembrane region" description="Helical" evidence="5">
    <location>
        <begin position="12"/>
        <end position="30"/>
    </location>
</feature>
<feature type="domain" description="O-antigen ligase-related" evidence="6">
    <location>
        <begin position="204"/>
        <end position="350"/>
    </location>
</feature>
<feature type="transmembrane region" description="Helical" evidence="5">
    <location>
        <begin position="219"/>
        <end position="236"/>
    </location>
</feature>
<dbReference type="EMBL" id="OBEH01000001">
    <property type="protein sequence ID" value="SNY95027.1"/>
    <property type="molecule type" value="Genomic_DNA"/>
</dbReference>
<evidence type="ECO:0000256" key="2">
    <source>
        <dbReference type="ARBA" id="ARBA00022692"/>
    </source>
</evidence>
<evidence type="ECO:0000256" key="3">
    <source>
        <dbReference type="ARBA" id="ARBA00022989"/>
    </source>
</evidence>
<feature type="transmembrane region" description="Helical" evidence="5">
    <location>
        <begin position="389"/>
        <end position="405"/>
    </location>
</feature>
<keyword evidence="4 5" id="KW-0472">Membrane</keyword>
<feature type="transmembrane region" description="Helical" evidence="5">
    <location>
        <begin position="87"/>
        <end position="107"/>
    </location>
</feature>
<keyword evidence="8" id="KW-1185">Reference proteome</keyword>
<comment type="subcellular location">
    <subcellularLocation>
        <location evidence="1">Membrane</location>
        <topology evidence="1">Multi-pass membrane protein</topology>
    </subcellularLocation>
</comment>
<feature type="transmembrane region" description="Helical" evidence="5">
    <location>
        <begin position="366"/>
        <end position="382"/>
    </location>
</feature>
<evidence type="ECO:0000259" key="6">
    <source>
        <dbReference type="Pfam" id="PF04932"/>
    </source>
</evidence>
<evidence type="ECO:0000313" key="7">
    <source>
        <dbReference type="EMBL" id="SNY95027.1"/>
    </source>
</evidence>